<dbReference type="Gene3D" id="2.60.120.620">
    <property type="entry name" value="q2cbj1_9rhob like domain"/>
    <property type="match status" value="1"/>
</dbReference>
<proteinExistence type="predicted"/>
<sequence>MPKYESFRRYCEEKQLWSEYRFKSHVFLPWLHNLLVKNERLQEMSRELLCTDHTVIWSTDWCVKPRSSPQHFTWHQDSTYSKFGLNGCTLWLAFSHVKASSGPILYRRFSQRMGQLKHVEDASDSSNLLAFGQYIPEDEPTPLILGCLEGLCVCVCVISTGAMQPYTSSPEHYCAICSVYEVTVKPLSLIASMAPLNPYLKLGPKAKP</sequence>
<evidence type="ECO:0000313" key="2">
    <source>
        <dbReference type="Proteomes" id="UP000601435"/>
    </source>
</evidence>
<dbReference type="EMBL" id="CAJNJA010063420">
    <property type="protein sequence ID" value="CAE7879474.1"/>
    <property type="molecule type" value="Genomic_DNA"/>
</dbReference>
<name>A0A813AUZ2_9DINO</name>
<protein>
    <submittedName>
        <fullName evidence="1">Uncharacterized protein</fullName>
    </submittedName>
</protein>
<dbReference type="Pfam" id="PF05721">
    <property type="entry name" value="PhyH"/>
    <property type="match status" value="1"/>
</dbReference>
<keyword evidence="2" id="KW-1185">Reference proteome</keyword>
<dbReference type="AlphaFoldDB" id="A0A813AUZ2"/>
<dbReference type="Proteomes" id="UP000601435">
    <property type="component" value="Unassembled WGS sequence"/>
</dbReference>
<organism evidence="1 2">
    <name type="scientific">Symbiodinium necroappetens</name>
    <dbReference type="NCBI Taxonomy" id="1628268"/>
    <lineage>
        <taxon>Eukaryota</taxon>
        <taxon>Sar</taxon>
        <taxon>Alveolata</taxon>
        <taxon>Dinophyceae</taxon>
        <taxon>Suessiales</taxon>
        <taxon>Symbiodiniaceae</taxon>
        <taxon>Symbiodinium</taxon>
    </lineage>
</organism>
<gene>
    <name evidence="1" type="ORF">SNEC2469_LOCUS28803</name>
</gene>
<dbReference type="OrthoDB" id="445007at2759"/>
<dbReference type="SUPFAM" id="SSF51197">
    <property type="entry name" value="Clavaminate synthase-like"/>
    <property type="match status" value="1"/>
</dbReference>
<dbReference type="InterPro" id="IPR008775">
    <property type="entry name" value="Phytyl_CoA_dOase-like"/>
</dbReference>
<reference evidence="1" key="1">
    <citation type="submission" date="2021-02" db="EMBL/GenBank/DDBJ databases">
        <authorList>
            <person name="Dougan E. K."/>
            <person name="Rhodes N."/>
            <person name="Thang M."/>
            <person name="Chan C."/>
        </authorList>
    </citation>
    <scope>NUCLEOTIDE SEQUENCE</scope>
</reference>
<accession>A0A813AUZ2</accession>
<evidence type="ECO:0000313" key="1">
    <source>
        <dbReference type="EMBL" id="CAE7879474.1"/>
    </source>
</evidence>
<comment type="caution">
    <text evidence="1">The sequence shown here is derived from an EMBL/GenBank/DDBJ whole genome shotgun (WGS) entry which is preliminary data.</text>
</comment>